<comment type="similarity">
    <text evidence="3 8">Belongs to the AB hydrolase superfamily. Lipase family.</text>
</comment>
<dbReference type="STRING" id="597456.A0A0L7QUX0"/>
<feature type="region of interest" description="Disordered" evidence="9">
    <location>
        <begin position="1"/>
        <end position="36"/>
    </location>
</feature>
<dbReference type="GO" id="GO:0016042">
    <property type="term" value="P:lipid catabolic process"/>
    <property type="evidence" value="ECO:0007669"/>
    <property type="project" value="TreeGrafter"/>
</dbReference>
<dbReference type="PRINTS" id="PR00821">
    <property type="entry name" value="TAGLIPASE"/>
</dbReference>
<dbReference type="Gene3D" id="3.40.50.1820">
    <property type="entry name" value="alpha/beta hydrolase"/>
    <property type="match status" value="1"/>
</dbReference>
<dbReference type="GO" id="GO:0017171">
    <property type="term" value="F:serine hydrolase activity"/>
    <property type="evidence" value="ECO:0007669"/>
    <property type="project" value="TreeGrafter"/>
</dbReference>
<feature type="compositionally biased region" description="Basic and acidic residues" evidence="9">
    <location>
        <begin position="9"/>
        <end position="18"/>
    </location>
</feature>
<name>A0A0L7QUX0_9HYME</name>
<evidence type="ECO:0000256" key="8">
    <source>
        <dbReference type="RuleBase" id="RU004262"/>
    </source>
</evidence>
<keyword evidence="7" id="KW-1015">Disulfide bond</keyword>
<dbReference type="Pfam" id="PF00151">
    <property type="entry name" value="Lipase"/>
    <property type="match status" value="1"/>
</dbReference>
<evidence type="ECO:0000256" key="1">
    <source>
        <dbReference type="ARBA" id="ARBA00000111"/>
    </source>
</evidence>
<keyword evidence="12" id="KW-1185">Reference proteome</keyword>
<comment type="subcellular location">
    <subcellularLocation>
        <location evidence="2">Secreted</location>
    </subcellularLocation>
</comment>
<evidence type="ECO:0000256" key="3">
    <source>
        <dbReference type="ARBA" id="ARBA00010701"/>
    </source>
</evidence>
<feature type="domain" description="Lipase" evidence="10">
    <location>
        <begin position="111"/>
        <end position="308"/>
    </location>
</feature>
<evidence type="ECO:0000313" key="11">
    <source>
        <dbReference type="EMBL" id="KOC62433.1"/>
    </source>
</evidence>
<dbReference type="SUPFAM" id="SSF53474">
    <property type="entry name" value="alpha/beta-Hydrolases"/>
    <property type="match status" value="1"/>
</dbReference>
<evidence type="ECO:0000256" key="7">
    <source>
        <dbReference type="ARBA" id="ARBA00023157"/>
    </source>
</evidence>
<keyword evidence="5" id="KW-0964">Secreted</keyword>
<evidence type="ECO:0000256" key="9">
    <source>
        <dbReference type="SAM" id="MobiDB-lite"/>
    </source>
</evidence>
<protein>
    <recommendedName>
        <fullName evidence="4">phospholipase A1</fullName>
        <ecNumber evidence="4">3.1.1.32</ecNumber>
    </recommendedName>
</protein>
<dbReference type="EMBL" id="KQ414731">
    <property type="protein sequence ID" value="KOC62433.1"/>
    <property type="molecule type" value="Genomic_DNA"/>
</dbReference>
<evidence type="ECO:0000259" key="10">
    <source>
        <dbReference type="Pfam" id="PF00151"/>
    </source>
</evidence>
<dbReference type="PANTHER" id="PTHR11610:SF37">
    <property type="entry name" value="GH01208P"/>
    <property type="match status" value="1"/>
</dbReference>
<evidence type="ECO:0000256" key="5">
    <source>
        <dbReference type="ARBA" id="ARBA00022525"/>
    </source>
</evidence>
<reference evidence="11 12" key="1">
    <citation type="submission" date="2015-07" db="EMBL/GenBank/DDBJ databases">
        <title>The genome of Habropoda laboriosa.</title>
        <authorList>
            <person name="Pan H."/>
            <person name="Kapheim K."/>
        </authorList>
    </citation>
    <scope>NUCLEOTIDE SEQUENCE [LARGE SCALE GENOMIC DNA]</scope>
    <source>
        <strain evidence="11">0110345459</strain>
    </source>
</reference>
<dbReference type="InterPro" id="IPR029058">
    <property type="entry name" value="AB_hydrolase_fold"/>
</dbReference>
<evidence type="ECO:0000256" key="4">
    <source>
        <dbReference type="ARBA" id="ARBA00013179"/>
    </source>
</evidence>
<proteinExistence type="inferred from homology"/>
<keyword evidence="6" id="KW-0378">Hydrolase</keyword>
<dbReference type="GO" id="GO:0005615">
    <property type="term" value="C:extracellular space"/>
    <property type="evidence" value="ECO:0007669"/>
    <property type="project" value="TreeGrafter"/>
</dbReference>
<dbReference type="AlphaFoldDB" id="A0A0L7QUX0"/>
<gene>
    <name evidence="11" type="ORF">WH47_03846</name>
</gene>
<comment type="catalytic activity">
    <reaction evidence="1">
        <text>a 1,2-diacyl-sn-glycero-3-phosphocholine + H2O = a 2-acyl-sn-glycero-3-phosphocholine + a fatty acid + H(+)</text>
        <dbReference type="Rhea" id="RHEA:18689"/>
        <dbReference type="ChEBI" id="CHEBI:15377"/>
        <dbReference type="ChEBI" id="CHEBI:15378"/>
        <dbReference type="ChEBI" id="CHEBI:28868"/>
        <dbReference type="ChEBI" id="CHEBI:57643"/>
        <dbReference type="ChEBI" id="CHEBI:57875"/>
        <dbReference type="EC" id="3.1.1.32"/>
    </reaction>
</comment>
<dbReference type="PANTHER" id="PTHR11610">
    <property type="entry name" value="LIPASE"/>
    <property type="match status" value="1"/>
</dbReference>
<dbReference type="GO" id="GO:0008970">
    <property type="term" value="F:phospholipase A1 activity"/>
    <property type="evidence" value="ECO:0007669"/>
    <property type="project" value="UniProtKB-EC"/>
</dbReference>
<dbReference type="OrthoDB" id="199913at2759"/>
<evidence type="ECO:0000256" key="2">
    <source>
        <dbReference type="ARBA" id="ARBA00004613"/>
    </source>
</evidence>
<evidence type="ECO:0000313" key="12">
    <source>
        <dbReference type="Proteomes" id="UP000053825"/>
    </source>
</evidence>
<sequence>MKHRSHKQSAREDFETPREILPAKGAPNEPGKAFPRQPVKTFNGALHFVVVLVVNCTSKYSGITVQPAGRETKPWLPCSQHFDRNCNSSRFTYIESTLANPGSIRAAVLPDRNTILYIHGFMENTEADNVQIIIRAYLDKGDVNVILVDWGDVAIDINYFYVASQVAAVGKALAESLEKLVEVINLNTLHVIGHSLGAHVAGHIGRYTNVTLSRITGLDPALPLFYPSACHIKSSDAEAVVILHTDGGFYGTPIDTGSVDFYANRGISLQPGCPIIIGGELCSHQRSVKIYAESLKNPKAFPAHKCFDKIMENGKDDREVYFGDSTPKNIFGPYCFNTNAYSPYGKGT</sequence>
<dbReference type="EC" id="3.1.1.32" evidence="4"/>
<dbReference type="InterPro" id="IPR013818">
    <property type="entry name" value="Lipase"/>
</dbReference>
<accession>A0A0L7QUX0</accession>
<organism evidence="11 12">
    <name type="scientific">Habropoda laboriosa</name>
    <dbReference type="NCBI Taxonomy" id="597456"/>
    <lineage>
        <taxon>Eukaryota</taxon>
        <taxon>Metazoa</taxon>
        <taxon>Ecdysozoa</taxon>
        <taxon>Arthropoda</taxon>
        <taxon>Hexapoda</taxon>
        <taxon>Insecta</taxon>
        <taxon>Pterygota</taxon>
        <taxon>Neoptera</taxon>
        <taxon>Endopterygota</taxon>
        <taxon>Hymenoptera</taxon>
        <taxon>Apocrita</taxon>
        <taxon>Aculeata</taxon>
        <taxon>Apoidea</taxon>
        <taxon>Anthophila</taxon>
        <taxon>Apidae</taxon>
        <taxon>Habropoda</taxon>
    </lineage>
</organism>
<dbReference type="InterPro" id="IPR000734">
    <property type="entry name" value="TAG_lipase"/>
</dbReference>
<dbReference type="Proteomes" id="UP000053825">
    <property type="component" value="Unassembled WGS sequence"/>
</dbReference>
<evidence type="ECO:0000256" key="6">
    <source>
        <dbReference type="ARBA" id="ARBA00022801"/>
    </source>
</evidence>